<organism evidence="1">
    <name type="scientific">Roseihalotalea indica</name>
    <dbReference type="NCBI Taxonomy" id="2867963"/>
    <lineage>
        <taxon>Bacteria</taxon>
        <taxon>Pseudomonadati</taxon>
        <taxon>Bacteroidota</taxon>
        <taxon>Cytophagia</taxon>
        <taxon>Cytophagales</taxon>
        <taxon>Catalimonadaceae</taxon>
        <taxon>Roseihalotalea</taxon>
    </lineage>
</organism>
<reference evidence="1" key="1">
    <citation type="journal article" date="2023" name="Comput. Struct. Biotechnol. J.">
        <title>Discovery of a novel marine Bacteroidetes with a rich repertoire of carbohydrate-active enzymes.</title>
        <authorList>
            <person name="Chen B."/>
            <person name="Liu G."/>
            <person name="Chen Q."/>
            <person name="Wang H."/>
            <person name="Liu L."/>
            <person name="Tang K."/>
        </authorList>
    </citation>
    <scope>NUCLEOTIDE SEQUENCE</scope>
    <source>
        <strain evidence="1">TK19036</strain>
    </source>
</reference>
<accession>A0AA49GPR2</accession>
<dbReference type="EMBL" id="CP120682">
    <property type="protein sequence ID" value="WKN38707.1"/>
    <property type="molecule type" value="Genomic_DNA"/>
</dbReference>
<gene>
    <name evidence="1" type="ORF">K4G66_08325</name>
</gene>
<dbReference type="AlphaFoldDB" id="A0AA49GPR2"/>
<reference evidence="1" key="2">
    <citation type="journal article" date="2024" name="Antonie Van Leeuwenhoek">
        <title>Roseihalotalea indica gen. nov., sp. nov., a halophilic Bacteroidetes from mesopelagic Southwest Indian Ocean with higher carbohydrate metabolic potential.</title>
        <authorList>
            <person name="Chen B."/>
            <person name="Zhang M."/>
            <person name="Lin D."/>
            <person name="Ye J."/>
            <person name="Tang K."/>
        </authorList>
    </citation>
    <scope>NUCLEOTIDE SEQUENCE</scope>
    <source>
        <strain evidence="1">TK19036</strain>
    </source>
</reference>
<evidence type="ECO:0000313" key="1">
    <source>
        <dbReference type="EMBL" id="WKN38707.1"/>
    </source>
</evidence>
<protein>
    <submittedName>
        <fullName evidence="1">Uncharacterized protein</fullName>
    </submittedName>
</protein>
<sequence length="270" mass="31459">MMKYLMFFISLILPFNTIRAQNPIPVMDMMLRDSINENIQRNIKQLGLLELILSQSETIRDSVEATRALQYDYQAFLRQTASTSSLALMNEEITQQTVGHVLSTAHHLGDYSFSATLNQLYQGLTEPMEKSQALYDVLIPFDENSVMTDLPSFQNDQKTRQLNMTAHTEMSRRRRLQLASAYRQIAQKKITQADELRRFLLTSSRFSMTEAERLKTFQNMQEYLLQSQQFTEKADQYIQKTRTLSFSKKQVLTSFEHQQQRALLANTPLF</sequence>
<name>A0AA49GPR2_9BACT</name>
<proteinExistence type="predicted"/>